<dbReference type="SUPFAM" id="SSF55681">
    <property type="entry name" value="Class II aaRS and biotin synthetases"/>
    <property type="match status" value="1"/>
</dbReference>
<dbReference type="Proteomes" id="UP000218775">
    <property type="component" value="Unassembled WGS sequence"/>
</dbReference>
<dbReference type="InterPro" id="IPR004516">
    <property type="entry name" value="HisRS/HisZ"/>
</dbReference>
<dbReference type="InterPro" id="IPR045864">
    <property type="entry name" value="aa-tRNA-synth_II/BPL/LPL"/>
</dbReference>
<proteinExistence type="predicted"/>
<reference evidence="3" key="1">
    <citation type="submission" date="2017-08" db="EMBL/GenBank/DDBJ databases">
        <title>A dynamic microbial community with high functional redundancy inhabits the cold, oxic subseafloor aquifer.</title>
        <authorList>
            <person name="Tully B.J."/>
            <person name="Wheat C.G."/>
            <person name="Glazer B.T."/>
            <person name="Huber J.A."/>
        </authorList>
    </citation>
    <scope>NUCLEOTIDE SEQUENCE [LARGE SCALE GENOMIC DNA]</scope>
</reference>
<name>A0A2A4X781_UNCAE</name>
<dbReference type="PANTHER" id="PTHR43707:SF1">
    <property type="entry name" value="HISTIDINE--TRNA LIGASE, MITOCHONDRIAL-RELATED"/>
    <property type="match status" value="1"/>
</dbReference>
<dbReference type="InterPro" id="IPR041715">
    <property type="entry name" value="HisRS-like_core"/>
</dbReference>
<feature type="non-terminal residue" evidence="2">
    <location>
        <position position="129"/>
    </location>
</feature>
<dbReference type="Pfam" id="PF13393">
    <property type="entry name" value="tRNA-synt_His"/>
    <property type="match status" value="1"/>
</dbReference>
<accession>A0A2A4X781</accession>
<dbReference type="AlphaFoldDB" id="A0A2A4X781"/>
<comment type="caution">
    <text evidence="2">The sequence shown here is derived from an EMBL/GenBank/DDBJ whole genome shotgun (WGS) entry which is preliminary data.</text>
</comment>
<protein>
    <recommendedName>
        <fullName evidence="1">Class II Histidinyl-tRNA synthetase (HisRS)-like catalytic core domain-containing protein</fullName>
    </recommendedName>
</protein>
<feature type="domain" description="Class II Histidinyl-tRNA synthetase (HisRS)-like catalytic core" evidence="1">
    <location>
        <begin position="32"/>
        <end position="104"/>
    </location>
</feature>
<evidence type="ECO:0000313" key="3">
    <source>
        <dbReference type="Proteomes" id="UP000218775"/>
    </source>
</evidence>
<evidence type="ECO:0000259" key="1">
    <source>
        <dbReference type="Pfam" id="PF13393"/>
    </source>
</evidence>
<dbReference type="GO" id="GO:0006427">
    <property type="term" value="P:histidyl-tRNA aminoacylation"/>
    <property type="evidence" value="ECO:0007669"/>
    <property type="project" value="TreeGrafter"/>
</dbReference>
<gene>
    <name evidence="2" type="ORF">COB21_00585</name>
</gene>
<dbReference type="PANTHER" id="PTHR43707">
    <property type="entry name" value="HISTIDYL-TRNA SYNTHETASE"/>
    <property type="match status" value="1"/>
</dbReference>
<sequence length="129" mass="14343">MHYTRPKGTFDIFPSPTQTKDAWKSSHLWSVVMSACREISRLYGFSEIATPIFESTALFTRAAGEHSEIVSKEMYQFLDKGNRDMSLRPEGTAGVARAFIENSSIGKPSVTINFRETSADSVNVLLDAC</sequence>
<evidence type="ECO:0000313" key="2">
    <source>
        <dbReference type="EMBL" id="PCI78364.1"/>
    </source>
</evidence>
<dbReference type="Gene3D" id="3.30.930.10">
    <property type="entry name" value="Bira Bifunctional Protein, Domain 2"/>
    <property type="match status" value="1"/>
</dbReference>
<dbReference type="GO" id="GO:0005737">
    <property type="term" value="C:cytoplasm"/>
    <property type="evidence" value="ECO:0007669"/>
    <property type="project" value="InterPro"/>
</dbReference>
<dbReference type="GO" id="GO:0004821">
    <property type="term" value="F:histidine-tRNA ligase activity"/>
    <property type="evidence" value="ECO:0007669"/>
    <property type="project" value="TreeGrafter"/>
</dbReference>
<organism evidence="2 3">
    <name type="scientific">Aerophobetes bacterium</name>
    <dbReference type="NCBI Taxonomy" id="2030807"/>
    <lineage>
        <taxon>Bacteria</taxon>
        <taxon>Candidatus Aerophobota</taxon>
    </lineage>
</organism>
<dbReference type="EMBL" id="NVUK01000006">
    <property type="protein sequence ID" value="PCI78364.1"/>
    <property type="molecule type" value="Genomic_DNA"/>
</dbReference>